<reference evidence="2 3" key="1">
    <citation type="submission" date="2020-02" db="EMBL/GenBank/DDBJ databases">
        <title>Draft genome sequence of Haematococcus lacustris strain NIES-144.</title>
        <authorList>
            <person name="Morimoto D."/>
            <person name="Nakagawa S."/>
            <person name="Yoshida T."/>
            <person name="Sawayama S."/>
        </authorList>
    </citation>
    <scope>NUCLEOTIDE SEQUENCE [LARGE SCALE GENOMIC DNA]</scope>
    <source>
        <strain evidence="2 3">NIES-144</strain>
    </source>
</reference>
<evidence type="ECO:0000313" key="3">
    <source>
        <dbReference type="Proteomes" id="UP000485058"/>
    </source>
</evidence>
<protein>
    <submittedName>
        <fullName evidence="2">Uncharacterized protein</fullName>
    </submittedName>
</protein>
<feature type="compositionally biased region" description="Polar residues" evidence="1">
    <location>
        <begin position="23"/>
        <end position="35"/>
    </location>
</feature>
<proteinExistence type="predicted"/>
<gene>
    <name evidence="2" type="ORF">HaLaN_07076</name>
</gene>
<name>A0A699YNK0_HAELA</name>
<comment type="caution">
    <text evidence="2">The sequence shown here is derived from an EMBL/GenBank/DDBJ whole genome shotgun (WGS) entry which is preliminary data.</text>
</comment>
<dbReference type="Proteomes" id="UP000485058">
    <property type="component" value="Unassembled WGS sequence"/>
</dbReference>
<organism evidence="2 3">
    <name type="scientific">Haematococcus lacustris</name>
    <name type="common">Green alga</name>
    <name type="synonym">Haematococcus pluvialis</name>
    <dbReference type="NCBI Taxonomy" id="44745"/>
    <lineage>
        <taxon>Eukaryota</taxon>
        <taxon>Viridiplantae</taxon>
        <taxon>Chlorophyta</taxon>
        <taxon>core chlorophytes</taxon>
        <taxon>Chlorophyceae</taxon>
        <taxon>CS clade</taxon>
        <taxon>Chlamydomonadales</taxon>
        <taxon>Haematococcaceae</taxon>
        <taxon>Haematococcus</taxon>
    </lineage>
</organism>
<sequence length="35" mass="3809">MNGKKRHQGNLLDAHSVLAKLQLQPNSRALPKGTS</sequence>
<keyword evidence="3" id="KW-1185">Reference proteome</keyword>
<accession>A0A699YNK0</accession>
<dbReference type="AlphaFoldDB" id="A0A699YNK0"/>
<evidence type="ECO:0000256" key="1">
    <source>
        <dbReference type="SAM" id="MobiDB-lite"/>
    </source>
</evidence>
<dbReference type="EMBL" id="BLLF01000414">
    <property type="protein sequence ID" value="GFH11560.1"/>
    <property type="molecule type" value="Genomic_DNA"/>
</dbReference>
<feature type="region of interest" description="Disordered" evidence="1">
    <location>
        <begin position="1"/>
        <end position="35"/>
    </location>
</feature>
<evidence type="ECO:0000313" key="2">
    <source>
        <dbReference type="EMBL" id="GFH11560.1"/>
    </source>
</evidence>